<keyword evidence="2" id="KW-1185">Reference proteome</keyword>
<protein>
    <submittedName>
        <fullName evidence="1">Uncharacterized protein</fullName>
    </submittedName>
</protein>
<evidence type="ECO:0000313" key="2">
    <source>
        <dbReference type="Proteomes" id="UP001054945"/>
    </source>
</evidence>
<name>A0AAV4MFS1_CAEEX</name>
<organism evidence="1 2">
    <name type="scientific">Caerostris extrusa</name>
    <name type="common">Bark spider</name>
    <name type="synonym">Caerostris bankana</name>
    <dbReference type="NCBI Taxonomy" id="172846"/>
    <lineage>
        <taxon>Eukaryota</taxon>
        <taxon>Metazoa</taxon>
        <taxon>Ecdysozoa</taxon>
        <taxon>Arthropoda</taxon>
        <taxon>Chelicerata</taxon>
        <taxon>Arachnida</taxon>
        <taxon>Araneae</taxon>
        <taxon>Araneomorphae</taxon>
        <taxon>Entelegynae</taxon>
        <taxon>Araneoidea</taxon>
        <taxon>Araneidae</taxon>
        <taxon>Caerostris</taxon>
    </lineage>
</organism>
<dbReference type="Proteomes" id="UP001054945">
    <property type="component" value="Unassembled WGS sequence"/>
</dbReference>
<proteinExistence type="predicted"/>
<gene>
    <name evidence="1" type="ORF">CEXT_415771</name>
</gene>
<dbReference type="EMBL" id="BPLR01002161">
    <property type="protein sequence ID" value="GIX70665.1"/>
    <property type="molecule type" value="Genomic_DNA"/>
</dbReference>
<dbReference type="AlphaFoldDB" id="A0AAV4MFS1"/>
<comment type="caution">
    <text evidence="1">The sequence shown here is derived from an EMBL/GenBank/DDBJ whole genome shotgun (WGS) entry which is preliminary data.</text>
</comment>
<reference evidence="1 2" key="1">
    <citation type="submission" date="2021-06" db="EMBL/GenBank/DDBJ databases">
        <title>Caerostris extrusa draft genome.</title>
        <authorList>
            <person name="Kono N."/>
            <person name="Arakawa K."/>
        </authorList>
    </citation>
    <scope>NUCLEOTIDE SEQUENCE [LARGE SCALE GENOMIC DNA]</scope>
</reference>
<evidence type="ECO:0000313" key="1">
    <source>
        <dbReference type="EMBL" id="GIX70665.1"/>
    </source>
</evidence>
<accession>A0AAV4MFS1</accession>
<sequence length="76" mass="8524">MYQSLNMLDCLPAEFITWCSSYPPFFQLSISMSPSSSLSQKGYISHPPPINSTNSDRVIADVIPGLDWSRSRFHLG</sequence>